<proteinExistence type="predicted"/>
<dbReference type="Proteomes" id="UP001416858">
    <property type="component" value="Unassembled WGS sequence"/>
</dbReference>
<keyword evidence="2" id="KW-1185">Reference proteome</keyword>
<evidence type="ECO:0000313" key="2">
    <source>
        <dbReference type="Proteomes" id="UP001416858"/>
    </source>
</evidence>
<organism evidence="1 2">
    <name type="scientific">Novipirellula caenicola</name>
    <dbReference type="NCBI Taxonomy" id="1536901"/>
    <lineage>
        <taxon>Bacteria</taxon>
        <taxon>Pseudomonadati</taxon>
        <taxon>Planctomycetota</taxon>
        <taxon>Planctomycetia</taxon>
        <taxon>Pirellulales</taxon>
        <taxon>Pirellulaceae</taxon>
        <taxon>Novipirellula</taxon>
    </lineage>
</organism>
<protein>
    <submittedName>
        <fullName evidence="1">Uncharacterized protein</fullName>
    </submittedName>
</protein>
<accession>A0ABP9VRQ1</accession>
<sequence>MKGRPYFDGRPRLSNSITELYISDELTVLAGVAEPCIRANQRLPVDRLMGQLRVRWWSAAWRRLSLQCSRIALPNNS</sequence>
<evidence type="ECO:0000313" key="1">
    <source>
        <dbReference type="EMBL" id="GAA5507476.1"/>
    </source>
</evidence>
<gene>
    <name evidence="1" type="ORF">Rcae01_02932</name>
</gene>
<dbReference type="EMBL" id="BAABRO010000005">
    <property type="protein sequence ID" value="GAA5507476.1"/>
    <property type="molecule type" value="Genomic_DNA"/>
</dbReference>
<comment type="caution">
    <text evidence="1">The sequence shown here is derived from an EMBL/GenBank/DDBJ whole genome shotgun (WGS) entry which is preliminary data.</text>
</comment>
<reference evidence="1 2" key="1">
    <citation type="submission" date="2024-02" db="EMBL/GenBank/DDBJ databases">
        <title>Rhodopirellula caenicola NBRC 110016.</title>
        <authorList>
            <person name="Ichikawa N."/>
            <person name="Katano-Makiyama Y."/>
            <person name="Hidaka K."/>
        </authorList>
    </citation>
    <scope>NUCLEOTIDE SEQUENCE [LARGE SCALE GENOMIC DNA]</scope>
    <source>
        <strain evidence="1 2">NBRC 110016</strain>
    </source>
</reference>
<name>A0ABP9VRQ1_9BACT</name>